<keyword evidence="2" id="KW-1185">Reference proteome</keyword>
<dbReference type="InterPro" id="IPR011990">
    <property type="entry name" value="TPR-like_helical_dom_sf"/>
</dbReference>
<proteinExistence type="predicted"/>
<gene>
    <name evidence="1" type="ORF">ACFP3R_20055</name>
</gene>
<dbReference type="Proteomes" id="UP001596220">
    <property type="component" value="Unassembled WGS sequence"/>
</dbReference>
<name>A0ABW1P8L8_9PSEU</name>
<dbReference type="EMBL" id="JBHSQO010000019">
    <property type="protein sequence ID" value="MFC6091571.1"/>
    <property type="molecule type" value="Genomic_DNA"/>
</dbReference>
<reference evidence="2" key="1">
    <citation type="journal article" date="2019" name="Int. J. Syst. Evol. Microbiol.">
        <title>The Global Catalogue of Microorganisms (GCM) 10K type strain sequencing project: providing services to taxonomists for standard genome sequencing and annotation.</title>
        <authorList>
            <consortium name="The Broad Institute Genomics Platform"/>
            <consortium name="The Broad Institute Genome Sequencing Center for Infectious Disease"/>
            <person name="Wu L."/>
            <person name="Ma J."/>
        </authorList>
    </citation>
    <scope>NUCLEOTIDE SEQUENCE [LARGE SCALE GENOMIC DNA]</scope>
    <source>
        <strain evidence="2">CGMCC 4.7246</strain>
    </source>
</reference>
<evidence type="ECO:0000313" key="2">
    <source>
        <dbReference type="Proteomes" id="UP001596220"/>
    </source>
</evidence>
<evidence type="ECO:0008006" key="3">
    <source>
        <dbReference type="Google" id="ProtNLM"/>
    </source>
</evidence>
<comment type="caution">
    <text evidence="1">The sequence shown here is derived from an EMBL/GenBank/DDBJ whole genome shotgun (WGS) entry which is preliminary data.</text>
</comment>
<protein>
    <recommendedName>
        <fullName evidence="3">Tetratricopeptide repeat protein</fullName>
    </recommendedName>
</protein>
<sequence length="283" mass="30794">MTPGSGRFTARLRSAREHLRHDRPDEAAGLLGAVWDEVPEGTAPERLAELRAVTEELGECKSTSPEAAVVFRHANHRYAGGGHYQLARRMGTHELALWRTRAAGEPTLRQQTFTGYRDALDSLARIDRAVGRSHRVINGLDELLELQALHGLAVTVDAAWTLRELGAVMLQAGRPDTAIRRYLSRADDFYTQLGKSYVVARQHAVCLVLSALAHRDLDQPTKADRCVNRALATLLSVDPSASAEVRALIDGPRTPGTVPVSTVLPLAGFGLPAWPRPTAPLTA</sequence>
<evidence type="ECO:0000313" key="1">
    <source>
        <dbReference type="EMBL" id="MFC6091571.1"/>
    </source>
</evidence>
<accession>A0ABW1P8L8</accession>
<organism evidence="1 2">
    <name type="scientific">Saccharothrix lopnurensis</name>
    <dbReference type="NCBI Taxonomy" id="1670621"/>
    <lineage>
        <taxon>Bacteria</taxon>
        <taxon>Bacillati</taxon>
        <taxon>Actinomycetota</taxon>
        <taxon>Actinomycetes</taxon>
        <taxon>Pseudonocardiales</taxon>
        <taxon>Pseudonocardiaceae</taxon>
        <taxon>Saccharothrix</taxon>
    </lineage>
</organism>
<dbReference type="Gene3D" id="1.25.40.10">
    <property type="entry name" value="Tetratricopeptide repeat domain"/>
    <property type="match status" value="1"/>
</dbReference>
<dbReference type="RefSeq" id="WP_380637807.1">
    <property type="nucleotide sequence ID" value="NZ_JBHSQO010000019.1"/>
</dbReference>